<dbReference type="RefSeq" id="WP_155466934.1">
    <property type="nucleotide sequence ID" value="NZ_WNKY01000042.1"/>
</dbReference>
<reference evidence="1 2" key="1">
    <citation type="submission" date="2019-11" db="EMBL/GenBank/DDBJ databases">
        <title>Type strains purchased from KCTC, JCM and DSMZ.</title>
        <authorList>
            <person name="Lu H."/>
        </authorList>
    </citation>
    <scope>NUCLEOTIDE SEQUENCE [LARGE SCALE GENOMIC DNA]</scope>
    <source>
        <strain evidence="1 2">KCTC 22382</strain>
    </source>
</reference>
<evidence type="ECO:0000313" key="1">
    <source>
        <dbReference type="EMBL" id="MTV40837.1"/>
    </source>
</evidence>
<dbReference type="EMBL" id="WNKY01000042">
    <property type="protein sequence ID" value="MTV40837.1"/>
    <property type="molecule type" value="Genomic_DNA"/>
</dbReference>
<protein>
    <submittedName>
        <fullName evidence="1">Uncharacterized protein</fullName>
    </submittedName>
</protein>
<gene>
    <name evidence="1" type="ORF">GM676_25050</name>
</gene>
<proteinExistence type="predicted"/>
<sequence>MAVAIVSTHSLVSQSLVEDLIIEVAPRMEFAKSKSFKHIYAVLQASVDCVAAAYRDVASLPVVIAAERTRVAAAGKVCLSAFELFLANLDNGD</sequence>
<accession>A0A6L6PQ76</accession>
<dbReference type="Proteomes" id="UP000475582">
    <property type="component" value="Unassembled WGS sequence"/>
</dbReference>
<organism evidence="1 2">
    <name type="scientific">Duganella radicis</name>
    <dbReference type="NCBI Taxonomy" id="551988"/>
    <lineage>
        <taxon>Bacteria</taxon>
        <taxon>Pseudomonadati</taxon>
        <taxon>Pseudomonadota</taxon>
        <taxon>Betaproteobacteria</taxon>
        <taxon>Burkholderiales</taxon>
        <taxon>Oxalobacteraceae</taxon>
        <taxon>Telluria group</taxon>
        <taxon>Duganella</taxon>
    </lineage>
</organism>
<keyword evidence="2" id="KW-1185">Reference proteome</keyword>
<comment type="caution">
    <text evidence="1">The sequence shown here is derived from an EMBL/GenBank/DDBJ whole genome shotgun (WGS) entry which is preliminary data.</text>
</comment>
<name>A0A6L6PQ76_9BURK</name>
<evidence type="ECO:0000313" key="2">
    <source>
        <dbReference type="Proteomes" id="UP000475582"/>
    </source>
</evidence>
<dbReference type="AlphaFoldDB" id="A0A6L6PQ76"/>